<dbReference type="SUPFAM" id="SSF144083">
    <property type="entry name" value="Magnesium transport protein CorA, transmembrane region"/>
    <property type="match status" value="1"/>
</dbReference>
<dbReference type="Pfam" id="PF01544">
    <property type="entry name" value="CorA"/>
    <property type="match status" value="1"/>
</dbReference>
<dbReference type="FunFam" id="1.20.58.340:FF:000004">
    <property type="entry name" value="Magnesium transport protein CorA"/>
    <property type="match status" value="1"/>
</dbReference>
<comment type="catalytic activity">
    <reaction evidence="10">
        <text>Mg(2+)(in) = Mg(2+)(out)</text>
        <dbReference type="Rhea" id="RHEA:29827"/>
        <dbReference type="ChEBI" id="CHEBI:18420"/>
    </reaction>
</comment>
<dbReference type="EMBL" id="AOSG01000035">
    <property type="protein sequence ID" value="EOR71499.1"/>
    <property type="molecule type" value="Genomic_DNA"/>
</dbReference>
<evidence type="ECO:0000256" key="5">
    <source>
        <dbReference type="ARBA" id="ARBA00022692"/>
    </source>
</evidence>
<evidence type="ECO:0000256" key="2">
    <source>
        <dbReference type="ARBA" id="ARBA00009765"/>
    </source>
</evidence>
<evidence type="ECO:0000256" key="8">
    <source>
        <dbReference type="ARBA" id="ARBA00023065"/>
    </source>
</evidence>
<keyword evidence="6" id="KW-0460">Magnesium</keyword>
<keyword evidence="3" id="KW-0813">Transport</keyword>
<dbReference type="GO" id="GO:0015095">
    <property type="term" value="F:magnesium ion transmembrane transporter activity"/>
    <property type="evidence" value="ECO:0007669"/>
    <property type="project" value="TreeGrafter"/>
</dbReference>
<keyword evidence="7 12" id="KW-1133">Transmembrane helix</keyword>
<feature type="transmembrane region" description="Helical" evidence="12">
    <location>
        <begin position="353"/>
        <end position="373"/>
    </location>
</feature>
<keyword evidence="9 12" id="KW-0472">Membrane</keyword>
<comment type="subcellular location">
    <subcellularLocation>
        <location evidence="1">Cell membrane</location>
        <topology evidence="1">Multi-pass membrane protein</topology>
    </subcellularLocation>
</comment>
<keyword evidence="5 12" id="KW-0812">Transmembrane</keyword>
<evidence type="ECO:0000256" key="12">
    <source>
        <dbReference type="SAM" id="Phobius"/>
    </source>
</evidence>
<comment type="similarity">
    <text evidence="2">Belongs to the CorA metal ion transporter (MIT) (TC 1.A.35) family.</text>
</comment>
<comment type="caution">
    <text evidence="13">The sequence shown here is derived from an EMBL/GenBank/DDBJ whole genome shotgun (WGS) entry which is preliminary data.</text>
</comment>
<dbReference type="GO" id="GO:0050897">
    <property type="term" value="F:cobalt ion binding"/>
    <property type="evidence" value="ECO:0007669"/>
    <property type="project" value="TreeGrafter"/>
</dbReference>
<dbReference type="InterPro" id="IPR002523">
    <property type="entry name" value="MgTranspt_CorA/ZnTranspt_ZntB"/>
</dbReference>
<evidence type="ECO:0000256" key="1">
    <source>
        <dbReference type="ARBA" id="ARBA00004651"/>
    </source>
</evidence>
<dbReference type="GO" id="GO:0000287">
    <property type="term" value="F:magnesium ion binding"/>
    <property type="evidence" value="ECO:0007669"/>
    <property type="project" value="TreeGrafter"/>
</dbReference>
<feature type="transmembrane region" description="Helical" evidence="12">
    <location>
        <begin position="322"/>
        <end position="341"/>
    </location>
</feature>
<organism evidence="13 14">
    <name type="scientific">Thermobifida fusca TM51</name>
    <dbReference type="NCBI Taxonomy" id="1169414"/>
    <lineage>
        <taxon>Bacteria</taxon>
        <taxon>Bacillati</taxon>
        <taxon>Actinomycetota</taxon>
        <taxon>Actinomycetes</taxon>
        <taxon>Streptosporangiales</taxon>
        <taxon>Nocardiopsidaceae</taxon>
        <taxon>Thermobifida</taxon>
    </lineage>
</organism>
<dbReference type="Proteomes" id="UP000014184">
    <property type="component" value="Unassembled WGS sequence"/>
</dbReference>
<evidence type="ECO:0000256" key="10">
    <source>
        <dbReference type="ARBA" id="ARBA00034269"/>
    </source>
</evidence>
<dbReference type="InterPro" id="IPR045863">
    <property type="entry name" value="CorA_TM1_TM2"/>
</dbReference>
<reference evidence="13 14" key="1">
    <citation type="journal article" date="2013" name="Genome Announc.">
        <title>Draft Genome Sequence of the Lignocellulose Decomposer Thermobifida fusca Strain TM51.</title>
        <authorList>
            <person name="Toth A."/>
            <person name="Barna T."/>
            <person name="Nagy I."/>
            <person name="Horvath B."/>
            <person name="Nagy I."/>
            <person name="Tancsics A."/>
            <person name="Kriszt B."/>
            <person name="Baka E."/>
            <person name="Fekete C."/>
            <person name="Kukolya J."/>
        </authorList>
    </citation>
    <scope>NUCLEOTIDE SEQUENCE [LARGE SCALE GENOMIC DNA]</scope>
    <source>
        <strain evidence="13 14">TM51</strain>
    </source>
</reference>
<dbReference type="PANTHER" id="PTHR46494">
    <property type="entry name" value="CORA FAMILY METAL ION TRANSPORTER (EUROFUNG)"/>
    <property type="match status" value="1"/>
</dbReference>
<accession>A0A9P2TA88</accession>
<evidence type="ECO:0000256" key="7">
    <source>
        <dbReference type="ARBA" id="ARBA00022989"/>
    </source>
</evidence>
<keyword evidence="14" id="KW-1185">Reference proteome</keyword>
<protein>
    <submittedName>
        <fullName evidence="13">Magnesium/cobalt transporter CorA</fullName>
    </submittedName>
</protein>
<evidence type="ECO:0000313" key="14">
    <source>
        <dbReference type="Proteomes" id="UP000014184"/>
    </source>
</evidence>
<evidence type="ECO:0000256" key="6">
    <source>
        <dbReference type="ARBA" id="ARBA00022842"/>
    </source>
</evidence>
<dbReference type="GO" id="GO:0015087">
    <property type="term" value="F:cobalt ion transmembrane transporter activity"/>
    <property type="evidence" value="ECO:0007669"/>
    <property type="project" value="TreeGrafter"/>
</dbReference>
<proteinExistence type="inferred from homology"/>
<evidence type="ECO:0000256" key="3">
    <source>
        <dbReference type="ARBA" id="ARBA00022448"/>
    </source>
</evidence>
<keyword evidence="4" id="KW-1003">Cell membrane</keyword>
<dbReference type="SUPFAM" id="SSF143865">
    <property type="entry name" value="CorA soluble domain-like"/>
    <property type="match status" value="1"/>
</dbReference>
<evidence type="ECO:0000256" key="4">
    <source>
        <dbReference type="ARBA" id="ARBA00022475"/>
    </source>
</evidence>
<dbReference type="GO" id="GO:0005886">
    <property type="term" value="C:plasma membrane"/>
    <property type="evidence" value="ECO:0007669"/>
    <property type="project" value="UniProtKB-SubCell"/>
</dbReference>
<dbReference type="PANTHER" id="PTHR46494:SF1">
    <property type="entry name" value="CORA FAMILY METAL ION TRANSPORTER (EUROFUNG)"/>
    <property type="match status" value="1"/>
</dbReference>
<gene>
    <name evidence="13" type="ORF">TM51_07506</name>
</gene>
<dbReference type="CDD" id="cd12830">
    <property type="entry name" value="MtCorA-like"/>
    <property type="match status" value="1"/>
</dbReference>
<evidence type="ECO:0000256" key="11">
    <source>
        <dbReference type="ARBA" id="ARBA00045497"/>
    </source>
</evidence>
<comment type="function">
    <text evidence="11">Mediates influx of magnesium ions. Alternates between open and closed states. Activated by low cytoplasmic Mg(2+) levels. Inactive when cytoplasmic Mg(2+) levels are high.</text>
</comment>
<evidence type="ECO:0000313" key="13">
    <source>
        <dbReference type="EMBL" id="EOR71499.1"/>
    </source>
</evidence>
<dbReference type="InterPro" id="IPR045861">
    <property type="entry name" value="CorA_cytoplasmic_dom"/>
</dbReference>
<evidence type="ECO:0000256" key="9">
    <source>
        <dbReference type="ARBA" id="ARBA00023136"/>
    </source>
</evidence>
<dbReference type="Gene3D" id="3.30.460.20">
    <property type="entry name" value="CorA soluble domain-like"/>
    <property type="match status" value="1"/>
</dbReference>
<sequence length="379" mass="42441">MRSWLPSLRPVASVSKAHTDTPEYVMDPRRDHEATTPPVEASVVDAAIYIDGRRQPCEVELARLRDQVAQQPGAMAWLGLHQPSEAQLLALADQFGLHELAVEDAIVAHQRPKLERYGDTLFVVLRAARYLDTTEEVSFGEIYLFVGTDFVITVRHGQAPDLSAVRRRLEDDPDLLKLGPEAVLYAVMDAVVDGYAPVIAGLQNDIDEIETQVFNRDPRVSRRIYELSREVIEFQRAARPLLGILSDLEAGFDKYGTSEELQRYLRDVADHATTVAERVDGFRQLLNSILAVNATLVSQAQNEEMKHLTEASYAQSEEVKKISSWAAILFAPTVVGGIYGMNFDVMPETHWKYGYPMAIGLMVAVSVALYAIFKRRGWL</sequence>
<keyword evidence="8" id="KW-0406">Ion transport</keyword>
<name>A0A9P2TA88_THEFU</name>
<dbReference type="Gene3D" id="1.20.58.340">
    <property type="entry name" value="Magnesium transport protein CorA, transmembrane region"/>
    <property type="match status" value="2"/>
</dbReference>
<dbReference type="AlphaFoldDB" id="A0A9P2TA88"/>